<dbReference type="RefSeq" id="WP_150519397.1">
    <property type="nucleotide sequence ID" value="NZ_BMVX01000014.1"/>
</dbReference>
<dbReference type="InterPro" id="IPR051531">
    <property type="entry name" value="N-acetyltransferase"/>
</dbReference>
<protein>
    <submittedName>
        <fullName evidence="5">N-acetyltransferase</fullName>
    </submittedName>
</protein>
<gene>
    <name evidence="5" type="ORF">CP968_20605</name>
</gene>
<dbReference type="Proteomes" id="UP000326831">
    <property type="component" value="Chromosome"/>
</dbReference>
<dbReference type="KEGG" id="ssub:CP968_20605"/>
<dbReference type="Pfam" id="PF13302">
    <property type="entry name" value="Acetyltransf_3"/>
    <property type="match status" value="1"/>
</dbReference>
<dbReference type="GO" id="GO:0005737">
    <property type="term" value="C:cytoplasm"/>
    <property type="evidence" value="ECO:0007669"/>
    <property type="project" value="TreeGrafter"/>
</dbReference>
<dbReference type="PROSITE" id="PS51186">
    <property type="entry name" value="GNAT"/>
    <property type="match status" value="1"/>
</dbReference>
<dbReference type="InterPro" id="IPR000182">
    <property type="entry name" value="GNAT_dom"/>
</dbReference>
<proteinExistence type="inferred from homology"/>
<keyword evidence="1 5" id="KW-0808">Transferase</keyword>
<sequence>MIIDGVGMRGLEPGDAAGLAHALARNRAYMAPFEPYRSARFYTEAGQRDRVEGMLADRDAGRARPYVLVEAATGRPVGAINLGAITLGPLCSGGIGYWVAEAWNGRGLATAALEEVCRIARDDVGLHRVEAGTLVDNLASQRVLAKAGFEQYGLAPNYLHVNGAWRDHRLFQRLLHADPPPPAD</sequence>
<evidence type="ECO:0000259" key="4">
    <source>
        <dbReference type="PROSITE" id="PS51186"/>
    </source>
</evidence>
<name>A0A5P2UNA7_9ACTN</name>
<dbReference type="InterPro" id="IPR016181">
    <property type="entry name" value="Acyl_CoA_acyltransferase"/>
</dbReference>
<feature type="domain" description="N-acetyltransferase" evidence="4">
    <location>
        <begin position="6"/>
        <end position="172"/>
    </location>
</feature>
<evidence type="ECO:0000313" key="6">
    <source>
        <dbReference type="Proteomes" id="UP000326831"/>
    </source>
</evidence>
<dbReference type="AlphaFoldDB" id="A0A5P2UNA7"/>
<dbReference type="OrthoDB" id="5242221at2"/>
<dbReference type="EMBL" id="CP023701">
    <property type="protein sequence ID" value="QEU80380.1"/>
    <property type="molecule type" value="Genomic_DNA"/>
</dbReference>
<keyword evidence="2" id="KW-0012">Acyltransferase</keyword>
<evidence type="ECO:0000256" key="2">
    <source>
        <dbReference type="ARBA" id="ARBA00023315"/>
    </source>
</evidence>
<keyword evidence="6" id="KW-1185">Reference proteome</keyword>
<accession>A0A5P2UNA7</accession>
<evidence type="ECO:0000256" key="1">
    <source>
        <dbReference type="ARBA" id="ARBA00022679"/>
    </source>
</evidence>
<reference evidence="5 6" key="1">
    <citation type="submission" date="2017-09" db="EMBL/GenBank/DDBJ databases">
        <authorList>
            <person name="Lee N."/>
            <person name="Cho B.-K."/>
        </authorList>
    </citation>
    <scope>NUCLEOTIDE SEQUENCE [LARGE SCALE GENOMIC DNA]</scope>
    <source>
        <strain evidence="5 6">ATCC 27467</strain>
    </source>
</reference>
<evidence type="ECO:0000256" key="3">
    <source>
        <dbReference type="ARBA" id="ARBA00038502"/>
    </source>
</evidence>
<dbReference type="SUPFAM" id="SSF55729">
    <property type="entry name" value="Acyl-CoA N-acyltransferases (Nat)"/>
    <property type="match status" value="1"/>
</dbReference>
<evidence type="ECO:0000313" key="5">
    <source>
        <dbReference type="EMBL" id="QEU80380.1"/>
    </source>
</evidence>
<dbReference type="Gene3D" id="3.40.630.30">
    <property type="match status" value="1"/>
</dbReference>
<dbReference type="GO" id="GO:0008999">
    <property type="term" value="F:protein-N-terminal-alanine acetyltransferase activity"/>
    <property type="evidence" value="ECO:0007669"/>
    <property type="project" value="TreeGrafter"/>
</dbReference>
<organism evidence="5 6">
    <name type="scientific">Streptomyces subrutilus</name>
    <dbReference type="NCBI Taxonomy" id="36818"/>
    <lineage>
        <taxon>Bacteria</taxon>
        <taxon>Bacillati</taxon>
        <taxon>Actinomycetota</taxon>
        <taxon>Actinomycetes</taxon>
        <taxon>Kitasatosporales</taxon>
        <taxon>Streptomycetaceae</taxon>
        <taxon>Streptomyces</taxon>
    </lineage>
</organism>
<comment type="similarity">
    <text evidence="3">Belongs to the acetyltransferase family. RimJ subfamily.</text>
</comment>
<dbReference type="PANTHER" id="PTHR43792">
    <property type="entry name" value="GNAT FAMILY, PUTATIVE (AFU_ORTHOLOGUE AFUA_3G00765)-RELATED-RELATED"/>
    <property type="match status" value="1"/>
</dbReference>
<dbReference type="PANTHER" id="PTHR43792:SF8">
    <property type="entry name" value="[RIBOSOMAL PROTEIN US5]-ALANINE N-ACETYLTRANSFERASE"/>
    <property type="match status" value="1"/>
</dbReference>